<reference evidence="1" key="1">
    <citation type="submission" date="2018-02" db="EMBL/GenBank/DDBJ databases">
        <title>Rhizophora mucronata_Transcriptome.</title>
        <authorList>
            <person name="Meera S.P."/>
            <person name="Sreeshan A."/>
            <person name="Augustine A."/>
        </authorList>
    </citation>
    <scope>NUCLEOTIDE SEQUENCE</scope>
    <source>
        <tissue evidence="1">Leaf</tissue>
    </source>
</reference>
<name>A0A2P2PIF2_RHIMU</name>
<organism evidence="1">
    <name type="scientific">Rhizophora mucronata</name>
    <name type="common">Asiatic mangrove</name>
    <dbReference type="NCBI Taxonomy" id="61149"/>
    <lineage>
        <taxon>Eukaryota</taxon>
        <taxon>Viridiplantae</taxon>
        <taxon>Streptophyta</taxon>
        <taxon>Embryophyta</taxon>
        <taxon>Tracheophyta</taxon>
        <taxon>Spermatophyta</taxon>
        <taxon>Magnoliopsida</taxon>
        <taxon>eudicotyledons</taxon>
        <taxon>Gunneridae</taxon>
        <taxon>Pentapetalae</taxon>
        <taxon>rosids</taxon>
        <taxon>fabids</taxon>
        <taxon>Malpighiales</taxon>
        <taxon>Rhizophoraceae</taxon>
        <taxon>Rhizophora</taxon>
    </lineage>
</organism>
<sequence length="40" mass="4429">MPHVDAIGPTESECSDHCQSPERLMSMQLPCSENSPTVRQ</sequence>
<evidence type="ECO:0000313" key="1">
    <source>
        <dbReference type="EMBL" id="MBX54462.1"/>
    </source>
</evidence>
<dbReference type="AlphaFoldDB" id="A0A2P2PIF2"/>
<dbReference type="EMBL" id="GGEC01073978">
    <property type="protein sequence ID" value="MBX54462.1"/>
    <property type="molecule type" value="Transcribed_RNA"/>
</dbReference>
<proteinExistence type="predicted"/>
<protein>
    <submittedName>
        <fullName evidence="1">Uncharacterized protein</fullName>
    </submittedName>
</protein>
<accession>A0A2P2PIF2</accession>